<dbReference type="AlphaFoldDB" id="A0A1E5FP24"/>
<sequence>MIKSKPAIFVMISALGALILTIVLLIQPISLRGSQWACNLKHLGFVTPSYAQYSELNEFMLYSFSSDEDFFVSDRIQTVNQQGAVETAEVVFVGKYTLQDNHLEMVFNEVNFRHKHPNDMINRNQALYKGFTIQYDIELEGDFLYLFSANNSEEFNHICTKR</sequence>
<organism evidence="2 3">
    <name type="scientific">Vibrio splendidus 12E03</name>
    <dbReference type="NCBI Taxonomy" id="1191305"/>
    <lineage>
        <taxon>Bacteria</taxon>
        <taxon>Pseudomonadati</taxon>
        <taxon>Pseudomonadota</taxon>
        <taxon>Gammaproteobacteria</taxon>
        <taxon>Vibrionales</taxon>
        <taxon>Vibrionaceae</taxon>
        <taxon>Vibrio</taxon>
    </lineage>
</organism>
<comment type="caution">
    <text evidence="2">The sequence shown here is derived from an EMBL/GenBank/DDBJ whole genome shotgun (WGS) entry which is preliminary data.</text>
</comment>
<feature type="transmembrane region" description="Helical" evidence="1">
    <location>
        <begin position="6"/>
        <end position="26"/>
    </location>
</feature>
<dbReference type="OrthoDB" id="5899471at2"/>
<gene>
    <name evidence="2" type="ORF">A142_22315</name>
</gene>
<evidence type="ECO:0000313" key="3">
    <source>
        <dbReference type="Proteomes" id="UP000094802"/>
    </source>
</evidence>
<keyword evidence="1" id="KW-0472">Membrane</keyword>
<dbReference type="RefSeq" id="WP_019826331.1">
    <property type="nucleotide sequence ID" value="NZ_AJZD02000207.1"/>
</dbReference>
<evidence type="ECO:0000313" key="2">
    <source>
        <dbReference type="EMBL" id="OEF91730.1"/>
    </source>
</evidence>
<name>A0A1E5FP24_VIBSP</name>
<accession>A0A1E5FP24</accession>
<dbReference type="Proteomes" id="UP000094802">
    <property type="component" value="Unassembled WGS sequence"/>
</dbReference>
<protein>
    <submittedName>
        <fullName evidence="2">Uncharacterized protein</fullName>
    </submittedName>
</protein>
<dbReference type="EMBL" id="AJZD02000207">
    <property type="protein sequence ID" value="OEF91730.1"/>
    <property type="molecule type" value="Genomic_DNA"/>
</dbReference>
<proteinExistence type="predicted"/>
<keyword evidence="1" id="KW-1133">Transmembrane helix</keyword>
<reference evidence="2 3" key="1">
    <citation type="journal article" date="2012" name="Science">
        <title>Ecological populations of bacteria act as socially cohesive units of antibiotic production and resistance.</title>
        <authorList>
            <person name="Cordero O.X."/>
            <person name="Wildschutte H."/>
            <person name="Kirkup B."/>
            <person name="Proehl S."/>
            <person name="Ngo L."/>
            <person name="Hussain F."/>
            <person name="Le Roux F."/>
            <person name="Mincer T."/>
            <person name="Polz M.F."/>
        </authorList>
    </citation>
    <scope>NUCLEOTIDE SEQUENCE [LARGE SCALE GENOMIC DNA]</scope>
    <source>
        <strain evidence="2 3">12E03</strain>
    </source>
</reference>
<keyword evidence="1" id="KW-0812">Transmembrane</keyword>
<evidence type="ECO:0000256" key="1">
    <source>
        <dbReference type="SAM" id="Phobius"/>
    </source>
</evidence>